<proteinExistence type="predicted"/>
<reference evidence="2 3" key="1">
    <citation type="submission" date="2023-10" db="EMBL/GenBank/DDBJ databases">
        <title>Chromosome-scale genome assembly provides insights into flower coloration mechanisms of Canna indica.</title>
        <authorList>
            <person name="Li C."/>
        </authorList>
    </citation>
    <scope>NUCLEOTIDE SEQUENCE [LARGE SCALE GENOMIC DNA]</scope>
    <source>
        <tissue evidence="2">Flower</tissue>
    </source>
</reference>
<gene>
    <name evidence="2" type="ORF">Cni_G06809</name>
</gene>
<evidence type="ECO:0000256" key="1">
    <source>
        <dbReference type="SAM" id="MobiDB-lite"/>
    </source>
</evidence>
<accession>A0AAQ3JZA4</accession>
<name>A0AAQ3JZA4_9LILI</name>
<keyword evidence="3" id="KW-1185">Reference proteome</keyword>
<protein>
    <submittedName>
        <fullName evidence="2">Uncharacterized protein</fullName>
    </submittedName>
</protein>
<dbReference type="EMBL" id="CP136891">
    <property type="protein sequence ID" value="WOK98099.1"/>
    <property type="molecule type" value="Genomic_DNA"/>
</dbReference>
<sequence>MAVVAVSNYNVVVIGEVKNLISTSSTIFNPPSTQERSYSHNIRFFETSIVSSFGAKICTSNVRWSNIVLAIDSSKYFVEPSTSESGNAETASSNDQLTSSSNVQLDANGRVPSSSINLENPVPRRSSLTVREKLRAAQVLW</sequence>
<dbReference type="Proteomes" id="UP001327560">
    <property type="component" value="Chromosome 2"/>
</dbReference>
<dbReference type="AlphaFoldDB" id="A0AAQ3JZA4"/>
<feature type="compositionally biased region" description="Polar residues" evidence="1">
    <location>
        <begin position="80"/>
        <end position="118"/>
    </location>
</feature>
<evidence type="ECO:0000313" key="2">
    <source>
        <dbReference type="EMBL" id="WOK98099.1"/>
    </source>
</evidence>
<feature type="region of interest" description="Disordered" evidence="1">
    <location>
        <begin position="79"/>
        <end position="121"/>
    </location>
</feature>
<evidence type="ECO:0000313" key="3">
    <source>
        <dbReference type="Proteomes" id="UP001327560"/>
    </source>
</evidence>
<organism evidence="2 3">
    <name type="scientific">Canna indica</name>
    <name type="common">Indian-shot</name>
    <dbReference type="NCBI Taxonomy" id="4628"/>
    <lineage>
        <taxon>Eukaryota</taxon>
        <taxon>Viridiplantae</taxon>
        <taxon>Streptophyta</taxon>
        <taxon>Embryophyta</taxon>
        <taxon>Tracheophyta</taxon>
        <taxon>Spermatophyta</taxon>
        <taxon>Magnoliopsida</taxon>
        <taxon>Liliopsida</taxon>
        <taxon>Zingiberales</taxon>
        <taxon>Cannaceae</taxon>
        <taxon>Canna</taxon>
    </lineage>
</organism>